<evidence type="ECO:0000256" key="2">
    <source>
        <dbReference type="ARBA" id="ARBA00022475"/>
    </source>
</evidence>
<feature type="transmembrane region" description="Helical" evidence="7">
    <location>
        <begin position="771"/>
        <end position="795"/>
    </location>
</feature>
<feature type="transmembrane region" description="Helical" evidence="7">
    <location>
        <begin position="455"/>
        <end position="472"/>
    </location>
</feature>
<evidence type="ECO:0000256" key="5">
    <source>
        <dbReference type="ARBA" id="ARBA00023136"/>
    </source>
</evidence>
<name>A0A367FQB9_9ACTN</name>
<feature type="transmembrane region" description="Helical" evidence="7">
    <location>
        <begin position="484"/>
        <end position="506"/>
    </location>
</feature>
<reference evidence="9 10" key="1">
    <citation type="submission" date="2018-06" db="EMBL/GenBank/DDBJ databases">
        <title>Sphaerisporangium craniellae sp. nov., isolated from a marine sponge in the South China Sea.</title>
        <authorList>
            <person name="Li L."/>
        </authorList>
    </citation>
    <scope>NUCLEOTIDE SEQUENCE [LARGE SCALE GENOMIC DNA]</scope>
    <source>
        <strain evidence="9 10">CCTCC AA 208026</strain>
    </source>
</reference>
<evidence type="ECO:0000256" key="1">
    <source>
        <dbReference type="ARBA" id="ARBA00004651"/>
    </source>
</evidence>
<dbReference type="RefSeq" id="WP_114027234.1">
    <property type="nucleotide sequence ID" value="NZ_QOIL01000002.1"/>
</dbReference>
<dbReference type="OrthoDB" id="3499910at2"/>
<keyword evidence="10" id="KW-1185">Reference proteome</keyword>
<comment type="similarity">
    <text evidence="6">Belongs to the ABC-4 integral membrane protein family.</text>
</comment>
<comment type="caution">
    <text evidence="9">The sequence shown here is derived from an EMBL/GenBank/DDBJ whole genome shotgun (WGS) entry which is preliminary data.</text>
</comment>
<dbReference type="EMBL" id="QOIL01000002">
    <property type="protein sequence ID" value="RCG32596.1"/>
    <property type="molecule type" value="Genomic_DNA"/>
</dbReference>
<evidence type="ECO:0000313" key="9">
    <source>
        <dbReference type="EMBL" id="RCG32596.1"/>
    </source>
</evidence>
<evidence type="ECO:0000256" key="6">
    <source>
        <dbReference type="ARBA" id="ARBA00038076"/>
    </source>
</evidence>
<evidence type="ECO:0000256" key="4">
    <source>
        <dbReference type="ARBA" id="ARBA00022989"/>
    </source>
</evidence>
<sequence length="906" mass="95591">MSPLLPLKVYRGAAAVLALLSLGTALLVAGLPRGFELAYDDALHLVIDDASANQTDLAIRLIPRLHSQRLAREGDFRGRDAQWRAIIPPSLTPVLDTSPGNDSHYSAKTVGTPVAGRIGSDPVPLQFVDVGWLSGADRRIRYVEGTPPGPPDTLASVPGHPDLVDVTRFDIALAKRASDMMRIPVGTTLILGNSHPSLARVTALFEPVVPTDRYWDHNLDAVQVTVRRVAGSDVEEHHITALLDVSSMERLSGSDRDLRYNWIIGLSPTAINARNAPDLIRGVDEYEQAIRGLVGRSINSYAQVAGFAPFQLDSGLRELLREFLKRLATAQTLMILVMGGLLVVAAGVMALSVQLLTERMRPALSLMRARGASLGQVVRTTAGTVALATFPAIVVGYGLSYLLPGPVTLTVHLGPLLIGAFAVGFAAVRVALAHRTPLRERREDVVARRRSPRRTMLELLVIVLALVGAYLLRTRGLTTEVNTLGADPFLMLVPAALTLAAALLTLRCYPYPLRAVVWLAARARPAVPFVGLTLAARARSVTALPVVILLPALAVSVYGAVVGGTLDTTQRVAAWQSAGADARIESAAELPAGVIEKVRRTPGVRAVVPADKGTAQIGFGGRTATVVAVDLDAYREIVTDTPLTVPHLAGGAAGPAIPALVSPDLANLSTFEIGWHVRMKIVKKGVITGGLPGVSFAESNLIIVPYDASQRAGARTYTNMLLLGADKPGGGGIDATALLNATGNVPQIYVETFERALDHVTKTPLTGTIKAGFLVVTIAMTVYALLTVIIALVVGAAERTRALSFLRTLGLSERQAANLTVLEIAPLILITACAGLVLGLALPSALGPGIDLRAYAGDIAMGEYRLDPTTPILLATGLAAVALAGAFVHAVAGRRRSLGSILRVGD</sequence>
<dbReference type="InterPro" id="IPR003838">
    <property type="entry name" value="ABC3_permease_C"/>
</dbReference>
<comment type="subcellular location">
    <subcellularLocation>
        <location evidence="1">Cell membrane</location>
        <topology evidence="1">Multi-pass membrane protein</topology>
    </subcellularLocation>
</comment>
<dbReference type="PANTHER" id="PTHR30572:SF4">
    <property type="entry name" value="ABC TRANSPORTER PERMEASE YTRF"/>
    <property type="match status" value="1"/>
</dbReference>
<evidence type="ECO:0000256" key="7">
    <source>
        <dbReference type="SAM" id="Phobius"/>
    </source>
</evidence>
<keyword evidence="5 7" id="KW-0472">Membrane</keyword>
<keyword evidence="4 7" id="KW-1133">Transmembrane helix</keyword>
<feature type="domain" description="ABC3 transporter permease C-terminal" evidence="8">
    <location>
        <begin position="336"/>
        <end position="407"/>
    </location>
</feature>
<keyword evidence="3 7" id="KW-0812">Transmembrane</keyword>
<evidence type="ECO:0000256" key="3">
    <source>
        <dbReference type="ARBA" id="ARBA00022692"/>
    </source>
</evidence>
<feature type="transmembrane region" description="Helical" evidence="7">
    <location>
        <begin position="333"/>
        <end position="356"/>
    </location>
</feature>
<feature type="domain" description="ABC3 transporter permease C-terminal" evidence="8">
    <location>
        <begin position="775"/>
        <end position="881"/>
    </location>
</feature>
<evidence type="ECO:0000313" key="10">
    <source>
        <dbReference type="Proteomes" id="UP000253094"/>
    </source>
</evidence>
<proteinExistence type="inferred from homology"/>
<gene>
    <name evidence="9" type="ORF">DQ384_03640</name>
</gene>
<dbReference type="GO" id="GO:0022857">
    <property type="term" value="F:transmembrane transporter activity"/>
    <property type="evidence" value="ECO:0007669"/>
    <property type="project" value="TreeGrafter"/>
</dbReference>
<dbReference type="Pfam" id="PF02687">
    <property type="entry name" value="FtsX"/>
    <property type="match status" value="2"/>
</dbReference>
<feature type="transmembrane region" description="Helical" evidence="7">
    <location>
        <begin position="377"/>
        <end position="399"/>
    </location>
</feature>
<protein>
    <submittedName>
        <fullName evidence="9">ABC transporter permease</fullName>
    </submittedName>
</protein>
<dbReference type="GO" id="GO:0005886">
    <property type="term" value="C:plasma membrane"/>
    <property type="evidence" value="ECO:0007669"/>
    <property type="project" value="UniProtKB-SubCell"/>
</dbReference>
<dbReference type="InterPro" id="IPR050250">
    <property type="entry name" value="Macrolide_Exporter_MacB"/>
</dbReference>
<feature type="transmembrane region" description="Helical" evidence="7">
    <location>
        <begin position="816"/>
        <end position="842"/>
    </location>
</feature>
<dbReference type="PANTHER" id="PTHR30572">
    <property type="entry name" value="MEMBRANE COMPONENT OF TRANSPORTER-RELATED"/>
    <property type="match status" value="1"/>
</dbReference>
<dbReference type="AlphaFoldDB" id="A0A367FQB9"/>
<evidence type="ECO:0000259" key="8">
    <source>
        <dbReference type="Pfam" id="PF02687"/>
    </source>
</evidence>
<dbReference type="Proteomes" id="UP000253094">
    <property type="component" value="Unassembled WGS sequence"/>
</dbReference>
<feature type="transmembrane region" description="Helical" evidence="7">
    <location>
        <begin position="872"/>
        <end position="893"/>
    </location>
</feature>
<keyword evidence="2" id="KW-1003">Cell membrane</keyword>
<feature type="transmembrane region" description="Helical" evidence="7">
    <location>
        <begin position="411"/>
        <end position="434"/>
    </location>
</feature>
<organism evidence="9 10">
    <name type="scientific">Sphaerisporangium album</name>
    <dbReference type="NCBI Taxonomy" id="509200"/>
    <lineage>
        <taxon>Bacteria</taxon>
        <taxon>Bacillati</taxon>
        <taxon>Actinomycetota</taxon>
        <taxon>Actinomycetes</taxon>
        <taxon>Streptosporangiales</taxon>
        <taxon>Streptosporangiaceae</taxon>
        <taxon>Sphaerisporangium</taxon>
    </lineage>
</organism>
<accession>A0A367FQB9</accession>
<feature type="transmembrane region" description="Helical" evidence="7">
    <location>
        <begin position="541"/>
        <end position="561"/>
    </location>
</feature>